<sequence>MTAIQHSDDHHVVALAGWMEADLAAAADRPLWSMSTKEAEEVLLSLTRARDQLEALLMRVLRQAQAVDAGLGTGATSTVNWWSHATRTTRAEAHRTARLAAALDDHEEVAQALASGDLRADQARVITDAVDDLPDTVEDWVPAAATQFLLGKAVEHDAKDLRVLGRRLLEAVDPQAADAEEARRLEAEEADARAAASLSMVDDGNGVCHGTFTVPSLHGAMLAKDLKARVLRDRKKKSSSDEEPMPTRHRLGLALLDYIESRPPDSVPSSGGVAATVVVTMELETLRDSLKSASLDTGGRISAGEARRLACRAGIIPVVLGGASVPLDVGRKRRFHTESQRTALGIRDGGCTAEGCDAPPSLTEAHHDEVPWSRGGGTSVEKGRLLCPPHHRKIHDPAFQHSLDKHGKVRFTRRT</sequence>
<dbReference type="SMART" id="SM00507">
    <property type="entry name" value="HNHc"/>
    <property type="match status" value="1"/>
</dbReference>
<dbReference type="CDD" id="cd00085">
    <property type="entry name" value="HNHc"/>
    <property type="match status" value="1"/>
</dbReference>
<comment type="caution">
    <text evidence="2">The sequence shown here is derived from an EMBL/GenBank/DDBJ whole genome shotgun (WGS) entry which is preliminary data.</text>
</comment>
<dbReference type="InterPro" id="IPR003615">
    <property type="entry name" value="HNH_nuc"/>
</dbReference>
<accession>A0ABQ3HIS3</accession>
<organism evidence="2 3">
    <name type="scientific">Nocardioides flavus</name>
    <name type="common">ex Wang et al. 2016</name>
    <dbReference type="NCBI Taxonomy" id="2058780"/>
    <lineage>
        <taxon>Bacteria</taxon>
        <taxon>Bacillati</taxon>
        <taxon>Actinomycetota</taxon>
        <taxon>Actinomycetes</taxon>
        <taxon>Propionibacteriales</taxon>
        <taxon>Nocardioidaceae</taxon>
        <taxon>Nocardioides</taxon>
    </lineage>
</organism>
<feature type="domain" description="HNH nuclease" evidence="1">
    <location>
        <begin position="339"/>
        <end position="392"/>
    </location>
</feature>
<gene>
    <name evidence="2" type="ORF">GCM10011376_03900</name>
</gene>
<dbReference type="RefSeq" id="WP_191277667.1">
    <property type="nucleotide sequence ID" value="NZ_BNAD01000001.1"/>
</dbReference>
<dbReference type="Proteomes" id="UP000597341">
    <property type="component" value="Unassembled WGS sequence"/>
</dbReference>
<evidence type="ECO:0000313" key="3">
    <source>
        <dbReference type="Proteomes" id="UP000597341"/>
    </source>
</evidence>
<reference evidence="3" key="1">
    <citation type="journal article" date="2019" name="Int. J. Syst. Evol. Microbiol.">
        <title>The Global Catalogue of Microorganisms (GCM) 10K type strain sequencing project: providing services to taxonomists for standard genome sequencing and annotation.</title>
        <authorList>
            <consortium name="The Broad Institute Genomics Platform"/>
            <consortium name="The Broad Institute Genome Sequencing Center for Infectious Disease"/>
            <person name="Wu L."/>
            <person name="Ma J."/>
        </authorList>
    </citation>
    <scope>NUCLEOTIDE SEQUENCE [LARGE SCALE GENOMIC DNA]</scope>
    <source>
        <strain evidence="3">CGMCC 1.12791</strain>
    </source>
</reference>
<proteinExistence type="predicted"/>
<name>A0ABQ3HIS3_9ACTN</name>
<dbReference type="EMBL" id="BNAD01000001">
    <property type="protein sequence ID" value="GHE15492.1"/>
    <property type="molecule type" value="Genomic_DNA"/>
</dbReference>
<protein>
    <recommendedName>
        <fullName evidence="1">HNH nuclease domain-containing protein</fullName>
    </recommendedName>
</protein>
<evidence type="ECO:0000259" key="1">
    <source>
        <dbReference type="SMART" id="SM00507"/>
    </source>
</evidence>
<keyword evidence="3" id="KW-1185">Reference proteome</keyword>
<dbReference type="Pfam" id="PF02720">
    <property type="entry name" value="DUF222"/>
    <property type="match status" value="1"/>
</dbReference>
<dbReference type="InterPro" id="IPR003870">
    <property type="entry name" value="DUF222"/>
</dbReference>
<evidence type="ECO:0000313" key="2">
    <source>
        <dbReference type="EMBL" id="GHE15492.1"/>
    </source>
</evidence>